<comment type="caution">
    <text evidence="1">The sequence shown here is derived from an EMBL/GenBank/DDBJ whole genome shotgun (WGS) entry which is preliminary data.</text>
</comment>
<proteinExistence type="predicted"/>
<accession>A0ABU1APC2</accession>
<gene>
    <name evidence="1" type="ORF">QEH52_00690</name>
</gene>
<keyword evidence="2" id="KW-1185">Reference proteome</keyword>
<dbReference type="EMBL" id="JARXHW010000001">
    <property type="protein sequence ID" value="MDQ8206011.1"/>
    <property type="molecule type" value="Genomic_DNA"/>
</dbReference>
<organism evidence="1 2">
    <name type="scientific">Thalassobacterium maritimum</name>
    <dbReference type="NCBI Taxonomy" id="3041265"/>
    <lineage>
        <taxon>Bacteria</taxon>
        <taxon>Pseudomonadati</taxon>
        <taxon>Verrucomicrobiota</taxon>
        <taxon>Opitutia</taxon>
        <taxon>Puniceicoccales</taxon>
        <taxon>Coraliomargaritaceae</taxon>
        <taxon>Thalassobacterium</taxon>
    </lineage>
</organism>
<sequence length="358" mass="41766">MKSIHLLQMLKKAAAHRLYQQRGLAWYVQRANVNEAALRTSYNESPLKDARDNFALIRILGNDLYPRHKKGQTFQNLQFILTHESNFEDCHKHWILNRIACPDEIARLKELLEAHQQTYECIPYDPVAYQEIPRDYSCLPKPDYLQSKHFRALGKKAQIDAIAATYWKKNNYVMNNNGARNRALELGRSVAKWVLPWDGNCFLNDQAWRDLSIAIRKRPHYRHFLCPMARINDNASLLYQSPAPATREEPQLIFRNDFKSRFNEAYCYGRRPKVEMFWTLGVPGPWDSWADAPWDPKRRPPAEDAYGFAIAGWVARIASGMPMQEKSSWMSAAYRAIRRQEAIIETLEYLDQNSSRAS</sequence>
<dbReference type="RefSeq" id="WP_308947989.1">
    <property type="nucleotide sequence ID" value="NZ_JARXHW010000001.1"/>
</dbReference>
<name>A0ABU1APC2_9BACT</name>
<protein>
    <submittedName>
        <fullName evidence="1">Uncharacterized protein</fullName>
    </submittedName>
</protein>
<dbReference type="Proteomes" id="UP001225316">
    <property type="component" value="Unassembled WGS sequence"/>
</dbReference>
<evidence type="ECO:0000313" key="2">
    <source>
        <dbReference type="Proteomes" id="UP001225316"/>
    </source>
</evidence>
<reference evidence="1 2" key="1">
    <citation type="submission" date="2023-04" db="EMBL/GenBank/DDBJ databases">
        <title>A novel bacteria isolated from coastal sediment.</title>
        <authorList>
            <person name="Liu X.-J."/>
            <person name="Du Z.-J."/>
        </authorList>
    </citation>
    <scope>NUCLEOTIDE SEQUENCE [LARGE SCALE GENOMIC DNA]</scope>
    <source>
        <strain evidence="1 2">SDUM461003</strain>
    </source>
</reference>
<evidence type="ECO:0000313" key="1">
    <source>
        <dbReference type="EMBL" id="MDQ8206011.1"/>
    </source>
</evidence>